<gene>
    <name evidence="3" type="ORF">ACFPZN_51235</name>
</gene>
<dbReference type="GO" id="GO:0016787">
    <property type="term" value="F:hydrolase activity"/>
    <property type="evidence" value="ECO:0007669"/>
    <property type="project" value="UniProtKB-KW"/>
</dbReference>
<dbReference type="InterPro" id="IPR000073">
    <property type="entry name" value="AB_hydrolase_1"/>
</dbReference>
<evidence type="ECO:0000256" key="1">
    <source>
        <dbReference type="SAM" id="MobiDB-lite"/>
    </source>
</evidence>
<feature type="domain" description="AB hydrolase-1" evidence="2">
    <location>
        <begin position="51"/>
        <end position="256"/>
    </location>
</feature>
<dbReference type="InterPro" id="IPR029058">
    <property type="entry name" value="AB_hydrolase_fold"/>
</dbReference>
<dbReference type="Gene3D" id="3.40.50.1820">
    <property type="entry name" value="alpha/beta hydrolase"/>
    <property type="match status" value="1"/>
</dbReference>
<dbReference type="SUPFAM" id="SSF53474">
    <property type="entry name" value="alpha/beta-Hydrolases"/>
    <property type="match status" value="1"/>
</dbReference>
<organism evidence="3 4">
    <name type="scientific">Actinomadura rugatobispora</name>
    <dbReference type="NCBI Taxonomy" id="1994"/>
    <lineage>
        <taxon>Bacteria</taxon>
        <taxon>Bacillati</taxon>
        <taxon>Actinomycetota</taxon>
        <taxon>Actinomycetes</taxon>
        <taxon>Streptosporangiales</taxon>
        <taxon>Thermomonosporaceae</taxon>
        <taxon>Actinomadura</taxon>
    </lineage>
</organism>
<keyword evidence="4" id="KW-1185">Reference proteome</keyword>
<evidence type="ECO:0000259" key="2">
    <source>
        <dbReference type="Pfam" id="PF12697"/>
    </source>
</evidence>
<keyword evidence="3" id="KW-0378">Hydrolase</keyword>
<feature type="region of interest" description="Disordered" evidence="1">
    <location>
        <begin position="1"/>
        <end position="24"/>
    </location>
</feature>
<proteinExistence type="predicted"/>
<name>A0ABW1AHL0_9ACTN</name>
<accession>A0ABW1AHL0</accession>
<evidence type="ECO:0000313" key="3">
    <source>
        <dbReference type="EMBL" id="MFC5754048.1"/>
    </source>
</evidence>
<sequence>MSSGGPGDSAATAEAPAPPGGDDAVRSRVVDVGGIPMSALVRAVDRPRAVIVALHGGSARAAYFHAPALAPQSLLLTGAALGFTVIALDRPGYGASAAHADRMTDPRSRVDLAYAAVDRLLGAGPRGAGVFVMAHSLGSVLALRMAADERGPGLLGLELAGTGLRFHPPSVEILDGRLRDRPREPGRLGLRDILWGPEHLYPEDVEDRAAIASSTPAYEADEVRTWTGRLPGVAVEVRVPVRYCLGDHELVWDAEPSAMAGVAALFTASPRVVVDRQVYGPHNLSLGRSATAYHLKVLAFAEECVLAREGAGSAGDRTAADDAAAPGR</sequence>
<reference evidence="4" key="1">
    <citation type="journal article" date="2019" name="Int. J. Syst. Evol. Microbiol.">
        <title>The Global Catalogue of Microorganisms (GCM) 10K type strain sequencing project: providing services to taxonomists for standard genome sequencing and annotation.</title>
        <authorList>
            <consortium name="The Broad Institute Genomics Platform"/>
            <consortium name="The Broad Institute Genome Sequencing Center for Infectious Disease"/>
            <person name="Wu L."/>
            <person name="Ma J."/>
        </authorList>
    </citation>
    <scope>NUCLEOTIDE SEQUENCE [LARGE SCALE GENOMIC DNA]</scope>
    <source>
        <strain evidence="4">KCTC 42087</strain>
    </source>
</reference>
<dbReference type="EMBL" id="JBHSON010000134">
    <property type="protein sequence ID" value="MFC5754048.1"/>
    <property type="molecule type" value="Genomic_DNA"/>
</dbReference>
<comment type="caution">
    <text evidence="3">The sequence shown here is derived from an EMBL/GenBank/DDBJ whole genome shotgun (WGS) entry which is preliminary data.</text>
</comment>
<protein>
    <submittedName>
        <fullName evidence="3">Alpha/beta hydrolase</fullName>
    </submittedName>
</protein>
<dbReference type="RefSeq" id="WP_378291726.1">
    <property type="nucleotide sequence ID" value="NZ_JBHSON010000134.1"/>
</dbReference>
<dbReference type="Proteomes" id="UP001596074">
    <property type="component" value="Unassembled WGS sequence"/>
</dbReference>
<evidence type="ECO:0000313" key="4">
    <source>
        <dbReference type="Proteomes" id="UP001596074"/>
    </source>
</evidence>
<dbReference type="Pfam" id="PF12697">
    <property type="entry name" value="Abhydrolase_6"/>
    <property type="match status" value="1"/>
</dbReference>